<evidence type="ECO:0000313" key="9">
    <source>
        <dbReference type="Proteomes" id="UP000242175"/>
    </source>
</evidence>
<dbReference type="GO" id="GO:0048038">
    <property type="term" value="F:quinone binding"/>
    <property type="evidence" value="ECO:0007669"/>
    <property type="project" value="UniProtKB-KW"/>
</dbReference>
<feature type="transmembrane region" description="Helical" evidence="5">
    <location>
        <begin position="127"/>
        <end position="146"/>
    </location>
</feature>
<gene>
    <name evidence="5" type="primary">nuoN</name>
    <name evidence="8" type="ORF">CF386_04920</name>
</gene>
<evidence type="ECO:0000259" key="7">
    <source>
        <dbReference type="Pfam" id="PF00361"/>
    </source>
</evidence>
<feature type="transmembrane region" description="Helical" evidence="5">
    <location>
        <begin position="6"/>
        <end position="25"/>
    </location>
</feature>
<comment type="subunit">
    <text evidence="5">NDH-1 is composed of 14 different subunits. Subunits NuoA, H, J, K, L, M, N constitute the membrane sector of the complex.</text>
</comment>
<dbReference type="EC" id="7.1.1.-" evidence="5"/>
<evidence type="ECO:0000256" key="2">
    <source>
        <dbReference type="ARBA" id="ARBA00022692"/>
    </source>
</evidence>
<keyword evidence="5" id="KW-1278">Translocase</keyword>
<evidence type="ECO:0000256" key="5">
    <source>
        <dbReference type="HAMAP-Rule" id="MF_00445"/>
    </source>
</evidence>
<feature type="domain" description="NADH:quinone oxidoreductase/Mrp antiporter transmembrane" evidence="7">
    <location>
        <begin position="123"/>
        <end position="412"/>
    </location>
</feature>
<feature type="transmembrane region" description="Helical" evidence="5">
    <location>
        <begin position="337"/>
        <end position="355"/>
    </location>
</feature>
<dbReference type="OrthoDB" id="9768329at2"/>
<keyword evidence="5" id="KW-0520">NAD</keyword>
<keyword evidence="5" id="KW-0874">Quinone</keyword>
<dbReference type="HAMAP" id="MF_00445">
    <property type="entry name" value="NDH1_NuoN_1"/>
    <property type="match status" value="1"/>
</dbReference>
<feature type="transmembrane region" description="Helical" evidence="5">
    <location>
        <begin position="75"/>
        <end position="93"/>
    </location>
</feature>
<dbReference type="Pfam" id="PF00361">
    <property type="entry name" value="Proton_antipo_M"/>
    <property type="match status" value="1"/>
</dbReference>
<feature type="transmembrane region" description="Helical" evidence="5">
    <location>
        <begin position="419"/>
        <end position="438"/>
    </location>
</feature>
<evidence type="ECO:0000256" key="6">
    <source>
        <dbReference type="RuleBase" id="RU000320"/>
    </source>
</evidence>
<evidence type="ECO:0000313" key="8">
    <source>
        <dbReference type="EMBL" id="ASK78393.1"/>
    </source>
</evidence>
<dbReference type="AlphaFoldDB" id="A0A220VEP5"/>
<dbReference type="InterPro" id="IPR010096">
    <property type="entry name" value="NADH-Q_OxRdtase_suN/2"/>
</dbReference>
<dbReference type="GO" id="GO:0050136">
    <property type="term" value="F:NADH dehydrogenase (quinone) (non-electrogenic) activity"/>
    <property type="evidence" value="ECO:0007669"/>
    <property type="project" value="UniProtKB-UniRule"/>
</dbReference>
<dbReference type="RefSeq" id="WP_089073301.1">
    <property type="nucleotide sequence ID" value="NZ_CP022355.1"/>
</dbReference>
<evidence type="ECO:0000256" key="3">
    <source>
        <dbReference type="ARBA" id="ARBA00022989"/>
    </source>
</evidence>
<accession>A0A220VEP5</accession>
<dbReference type="EMBL" id="CP022355">
    <property type="protein sequence ID" value="ASK78393.1"/>
    <property type="molecule type" value="Genomic_DNA"/>
</dbReference>
<proteinExistence type="inferred from homology"/>
<feature type="transmembrane region" description="Helical" evidence="5">
    <location>
        <begin position="37"/>
        <end position="55"/>
    </location>
</feature>
<dbReference type="PANTHER" id="PTHR22773">
    <property type="entry name" value="NADH DEHYDROGENASE"/>
    <property type="match status" value="1"/>
</dbReference>
<evidence type="ECO:0000256" key="4">
    <source>
        <dbReference type="ARBA" id="ARBA00023136"/>
    </source>
</evidence>
<organism evidence="8 9">
    <name type="scientific">Paraphotobacterium marinum</name>
    <dbReference type="NCBI Taxonomy" id="1755811"/>
    <lineage>
        <taxon>Bacteria</taxon>
        <taxon>Pseudomonadati</taxon>
        <taxon>Pseudomonadota</taxon>
        <taxon>Gammaproteobacteria</taxon>
        <taxon>Vibrionales</taxon>
        <taxon>Vibrionaceae</taxon>
        <taxon>Paraphotobacterium</taxon>
    </lineage>
</organism>
<keyword evidence="9" id="KW-1185">Reference proteome</keyword>
<feature type="transmembrane region" description="Helical" evidence="5">
    <location>
        <begin position="158"/>
        <end position="181"/>
    </location>
</feature>
<comment type="function">
    <text evidence="5">NDH-1 shuttles electrons from NADH, via FMN and iron-sulfur (Fe-S) centers, to quinones in the respiratory chain. The immediate electron acceptor for the enzyme in this species is believed to be ubiquinone. Couples the redox reaction to proton translocation (for every two electrons transferred, four hydrogen ions are translocated across the cytoplasmic membrane), and thus conserves the redox energy in a proton gradient.</text>
</comment>
<keyword evidence="5" id="KW-1003">Cell membrane</keyword>
<comment type="catalytic activity">
    <reaction evidence="5">
        <text>a quinone + NADH + 5 H(+)(in) = a quinol + NAD(+) + 4 H(+)(out)</text>
        <dbReference type="Rhea" id="RHEA:57888"/>
        <dbReference type="ChEBI" id="CHEBI:15378"/>
        <dbReference type="ChEBI" id="CHEBI:24646"/>
        <dbReference type="ChEBI" id="CHEBI:57540"/>
        <dbReference type="ChEBI" id="CHEBI:57945"/>
        <dbReference type="ChEBI" id="CHEBI:132124"/>
    </reaction>
</comment>
<dbReference type="InterPro" id="IPR001750">
    <property type="entry name" value="ND/Mrp_TM"/>
</dbReference>
<feature type="transmembrane region" description="Helical" evidence="5">
    <location>
        <begin position="201"/>
        <end position="228"/>
    </location>
</feature>
<sequence>MMSSNILDLLPIMLTGLGGLLVLLIGVWPGVKSSQPAYITTIILLGLAILYVLRTDSSNPSEFENLIRLGTVTTKYFWALFCLGGIFTVTLANSNKSLSGEIDEIFYSLILFAVTGALVLSSSVDLLASFIGMELSVISILALIAWQPKRFGAIEAAIKFAITATIGAAIFLLGIALIYSGTGTTYIPQIVNQLQANVHSIPFLVYIGIGLIIAGIAFDIAIVPFHTWLPDVFQGASDPVVAFIGSVGKIAMLIFLLNFAIMVQGVWFYYKGLIWTLGILSILIGSIMALKQNNLRRILAYSSVSHFGYVFLVIATISPNSQDQVFNDLVIESAMYYGLAYSIMNIVCFGVLNFLNKESSSGKLAEYRGLGRKYPILGFAFALSILSLAGFPPTAGFIAKYNLFMALIAQQNFLSNSSMIFPLIIAVIGAAISIFYYLRVLITFFNKPEKSNSADLNISSQNQTITFNSSFGSVFTMIIGSLSIVFVGLAANPIILAFLNR</sequence>
<comment type="subcellular location">
    <subcellularLocation>
        <location evidence="5">Cell membrane</location>
        <topology evidence="5">Multi-pass membrane protein</topology>
    </subcellularLocation>
    <subcellularLocation>
        <location evidence="1">Endomembrane system</location>
        <topology evidence="1">Multi-pass membrane protein</topology>
    </subcellularLocation>
    <subcellularLocation>
        <location evidence="6">Membrane</location>
        <topology evidence="6">Multi-pass membrane protein</topology>
    </subcellularLocation>
</comment>
<evidence type="ECO:0000256" key="1">
    <source>
        <dbReference type="ARBA" id="ARBA00004127"/>
    </source>
</evidence>
<feature type="transmembrane region" description="Helical" evidence="5">
    <location>
        <begin position="474"/>
        <end position="499"/>
    </location>
</feature>
<dbReference type="GO" id="GO:0008137">
    <property type="term" value="F:NADH dehydrogenase (ubiquinone) activity"/>
    <property type="evidence" value="ECO:0007669"/>
    <property type="project" value="InterPro"/>
</dbReference>
<dbReference type="GO" id="GO:0005886">
    <property type="term" value="C:plasma membrane"/>
    <property type="evidence" value="ECO:0007669"/>
    <property type="project" value="UniProtKB-SubCell"/>
</dbReference>
<dbReference type="GO" id="GO:0012505">
    <property type="term" value="C:endomembrane system"/>
    <property type="evidence" value="ECO:0007669"/>
    <property type="project" value="UniProtKB-SubCell"/>
</dbReference>
<protein>
    <recommendedName>
        <fullName evidence="5">NADH-quinone oxidoreductase subunit N</fullName>
        <ecNumber evidence="5">7.1.1.-</ecNumber>
    </recommendedName>
    <alternativeName>
        <fullName evidence="5">NADH dehydrogenase I subunit N</fullName>
    </alternativeName>
    <alternativeName>
        <fullName evidence="5">NDH-1 subunit N</fullName>
    </alternativeName>
</protein>
<name>A0A220VEP5_9GAMM</name>
<feature type="transmembrane region" description="Helical" evidence="5">
    <location>
        <begin position="105"/>
        <end position="121"/>
    </location>
</feature>
<keyword evidence="5" id="KW-0813">Transport</keyword>
<feature type="transmembrane region" description="Helical" evidence="5">
    <location>
        <begin position="298"/>
        <end position="317"/>
    </location>
</feature>
<comment type="similarity">
    <text evidence="5">Belongs to the complex I subunit 2 family.</text>
</comment>
<keyword evidence="5" id="KW-0830">Ubiquinone</keyword>
<dbReference type="KEGG" id="pmai:CF386_04920"/>
<dbReference type="Proteomes" id="UP000242175">
    <property type="component" value="Chromosome large"/>
</dbReference>
<reference evidence="8 9" key="1">
    <citation type="journal article" date="2016" name="Int. J. Syst. Evol. Microbiol.">
        <title>Paraphotobacterium marinum gen. nov., sp. nov., a member of the family Vibrionaceae, isolated from surface seawater.</title>
        <authorList>
            <person name="Huang Z."/>
            <person name="Dong C."/>
            <person name="Shao Z."/>
        </authorList>
    </citation>
    <scope>NUCLEOTIDE SEQUENCE [LARGE SCALE GENOMIC DNA]</scope>
    <source>
        <strain evidence="8 9">NSCS20N07D</strain>
    </source>
</reference>
<dbReference type="GO" id="GO:0042773">
    <property type="term" value="P:ATP synthesis coupled electron transport"/>
    <property type="evidence" value="ECO:0007669"/>
    <property type="project" value="InterPro"/>
</dbReference>
<keyword evidence="2 5" id="KW-0812">Transmembrane</keyword>
<keyword evidence="4 5" id="KW-0472">Membrane</keyword>
<feature type="transmembrane region" description="Helical" evidence="5">
    <location>
        <begin position="240"/>
        <end position="261"/>
    </location>
</feature>
<keyword evidence="3 5" id="KW-1133">Transmembrane helix</keyword>
<feature type="transmembrane region" description="Helical" evidence="5">
    <location>
        <begin position="267"/>
        <end position="286"/>
    </location>
</feature>
<feature type="transmembrane region" description="Helical" evidence="5">
    <location>
        <begin position="376"/>
        <end position="399"/>
    </location>
</feature>